<proteinExistence type="predicted"/>
<protein>
    <submittedName>
        <fullName evidence="1">RCG52566</fullName>
    </submittedName>
</protein>
<dbReference type="Proteomes" id="UP000234681">
    <property type="component" value="Chromosome 11"/>
</dbReference>
<evidence type="ECO:0000313" key="1">
    <source>
        <dbReference type="EMBL" id="EDM11072.1"/>
    </source>
</evidence>
<reference evidence="2" key="1">
    <citation type="submission" date="2005-09" db="EMBL/GenBank/DDBJ databases">
        <authorList>
            <person name="Mural R.J."/>
            <person name="Li P.W."/>
            <person name="Adams M.D."/>
            <person name="Amanatides P.G."/>
            <person name="Baden-Tillson H."/>
            <person name="Barnstead M."/>
            <person name="Chin S.H."/>
            <person name="Dew I."/>
            <person name="Evans C.A."/>
            <person name="Ferriera S."/>
            <person name="Flanigan M."/>
            <person name="Fosler C."/>
            <person name="Glodek A."/>
            <person name="Gu Z."/>
            <person name="Holt R.A."/>
            <person name="Jennings D."/>
            <person name="Kraft C.L."/>
            <person name="Lu F."/>
            <person name="Nguyen T."/>
            <person name="Nusskern D.R."/>
            <person name="Pfannkoch C.M."/>
            <person name="Sitter C."/>
            <person name="Sutton G.G."/>
            <person name="Venter J.C."/>
            <person name="Wang Z."/>
            <person name="Woodage T."/>
            <person name="Zheng X.H."/>
            <person name="Zhong F."/>
        </authorList>
    </citation>
    <scope>NUCLEOTIDE SEQUENCE [LARGE SCALE GENOMIC DNA]</scope>
    <source>
        <strain>BN</strain>
        <strain evidence="2">Sprague-Dawley</strain>
    </source>
</reference>
<feature type="non-terminal residue" evidence="1">
    <location>
        <position position="83"/>
    </location>
</feature>
<dbReference type="Gene3D" id="3.40.1380.20">
    <property type="entry name" value="Pyruvate kinase, C-terminal domain"/>
    <property type="match status" value="1"/>
</dbReference>
<organism evidence="1 2">
    <name type="scientific">Rattus norvegicus</name>
    <name type="common">Rat</name>
    <dbReference type="NCBI Taxonomy" id="10116"/>
    <lineage>
        <taxon>Eukaryota</taxon>
        <taxon>Metazoa</taxon>
        <taxon>Chordata</taxon>
        <taxon>Craniata</taxon>
        <taxon>Vertebrata</taxon>
        <taxon>Euteleostomi</taxon>
        <taxon>Mammalia</taxon>
        <taxon>Eutheria</taxon>
        <taxon>Euarchontoglires</taxon>
        <taxon>Glires</taxon>
        <taxon>Rodentia</taxon>
        <taxon>Myomorpha</taxon>
        <taxon>Muroidea</taxon>
        <taxon>Muridae</taxon>
        <taxon>Murinae</taxon>
        <taxon>Rattus</taxon>
    </lineage>
</organism>
<sequence>MKELRGASIPGAMETTFKCYTGAIIMLITFGRIVHQVTRYRPHVLITVTHNPPDNRTGPSVSRYCLCLCKNEVQVDWVEDLDL</sequence>
<accession>A6IQR9</accession>
<gene>
    <name evidence="1" type="ORF">rCG_52566</name>
</gene>
<dbReference type="AlphaFoldDB" id="A6IQR9"/>
<dbReference type="EMBL" id="CH473967">
    <property type="protein sequence ID" value="EDM11072.1"/>
    <property type="molecule type" value="Genomic_DNA"/>
</dbReference>
<evidence type="ECO:0000313" key="2">
    <source>
        <dbReference type="Proteomes" id="UP000234681"/>
    </source>
</evidence>
<name>A6IQR9_RAT</name>
<dbReference type="InterPro" id="IPR036918">
    <property type="entry name" value="Pyrv_Knase_C_sf"/>
</dbReference>